<dbReference type="PANTHER" id="PTHR28037">
    <property type="entry name" value="ALCOHOL O-ACETYLTRANSFERASE 1-RELATED"/>
    <property type="match status" value="1"/>
</dbReference>
<dbReference type="InterPro" id="IPR052058">
    <property type="entry name" value="Alcohol_O-acetyltransferase"/>
</dbReference>
<protein>
    <submittedName>
        <fullName evidence="1">Peroxidase family</fullName>
    </submittedName>
</protein>
<dbReference type="GO" id="GO:0004601">
    <property type="term" value="F:peroxidase activity"/>
    <property type="evidence" value="ECO:0007669"/>
    <property type="project" value="UniProtKB-KW"/>
</dbReference>
<dbReference type="Pfam" id="PF07247">
    <property type="entry name" value="AATase"/>
    <property type="match status" value="1"/>
</dbReference>
<dbReference type="AlphaFoldDB" id="A0A8H4L222"/>
<dbReference type="EMBL" id="JAADYS010001906">
    <property type="protein sequence ID" value="KAF4460601.1"/>
    <property type="molecule type" value="Genomic_DNA"/>
</dbReference>
<dbReference type="OrthoDB" id="2150604at2759"/>
<dbReference type="InterPro" id="IPR023213">
    <property type="entry name" value="CAT-like_dom_sf"/>
</dbReference>
<keyword evidence="1" id="KW-0560">Oxidoreductase</keyword>
<dbReference type="InterPro" id="IPR010828">
    <property type="entry name" value="Atf2/Sli1-like"/>
</dbReference>
<accession>A0A8H4L222</accession>
<reference evidence="1 2" key="1">
    <citation type="submission" date="2020-01" db="EMBL/GenBank/DDBJ databases">
        <title>Identification and distribution of gene clusters putatively required for synthesis of sphingolipid metabolism inhibitors in phylogenetically diverse species of the filamentous fungus Fusarium.</title>
        <authorList>
            <person name="Kim H.-S."/>
            <person name="Busman M."/>
            <person name="Brown D.W."/>
            <person name="Divon H."/>
            <person name="Uhlig S."/>
            <person name="Proctor R.H."/>
        </authorList>
    </citation>
    <scope>NUCLEOTIDE SEQUENCE [LARGE SCALE GENOMIC DNA]</scope>
    <source>
        <strain evidence="1 2">NRRL 20459</strain>
    </source>
</reference>
<name>A0A8H4L222_9HYPO</name>
<dbReference type="GO" id="GO:0008080">
    <property type="term" value="F:N-acetyltransferase activity"/>
    <property type="evidence" value="ECO:0007669"/>
    <property type="project" value="TreeGrafter"/>
</dbReference>
<sequence length="242" mass="27771">MTESSTQAYTLERGTGFLQRMWYLYHQLGIWSNILVSAEYTNAYGDQLDEATILDALQIVVEAHPALWQVFVKRPSSKKGNHALHTGVLRTIDLGKCIEYLDDGSKVTSEDLERAHNEWLWNSHEPDRPLWKLQVKGRNIIFVYHHSLGDGMSGMVFHREFLAALNSRASTKTKARQSTILHVKDPAHMPLDPEEVWDGKDSILEIIWTQLVWLFMTVYYGSARIYGNLPLSKPYLSLLLLD</sequence>
<keyword evidence="2" id="KW-1185">Reference proteome</keyword>
<dbReference type="Gene3D" id="3.30.559.10">
    <property type="entry name" value="Chloramphenicol acetyltransferase-like domain"/>
    <property type="match status" value="1"/>
</dbReference>
<organism evidence="1 2">
    <name type="scientific">Fusarium albosuccineum</name>
    <dbReference type="NCBI Taxonomy" id="1237068"/>
    <lineage>
        <taxon>Eukaryota</taxon>
        <taxon>Fungi</taxon>
        <taxon>Dikarya</taxon>
        <taxon>Ascomycota</taxon>
        <taxon>Pezizomycotina</taxon>
        <taxon>Sordariomycetes</taxon>
        <taxon>Hypocreomycetidae</taxon>
        <taxon>Hypocreales</taxon>
        <taxon>Nectriaceae</taxon>
        <taxon>Fusarium</taxon>
        <taxon>Fusarium decemcellulare species complex</taxon>
    </lineage>
</organism>
<evidence type="ECO:0000313" key="2">
    <source>
        <dbReference type="Proteomes" id="UP000554235"/>
    </source>
</evidence>
<evidence type="ECO:0000313" key="1">
    <source>
        <dbReference type="EMBL" id="KAF4460601.1"/>
    </source>
</evidence>
<dbReference type="SUPFAM" id="SSF52777">
    <property type="entry name" value="CoA-dependent acyltransferases"/>
    <property type="match status" value="1"/>
</dbReference>
<proteinExistence type="predicted"/>
<keyword evidence="1" id="KW-0575">Peroxidase</keyword>
<comment type="caution">
    <text evidence="1">The sequence shown here is derived from an EMBL/GenBank/DDBJ whole genome shotgun (WGS) entry which is preliminary data.</text>
</comment>
<dbReference type="Proteomes" id="UP000554235">
    <property type="component" value="Unassembled WGS sequence"/>
</dbReference>
<gene>
    <name evidence="1" type="ORF">FALBO_12606</name>
</gene>
<dbReference type="PANTHER" id="PTHR28037:SF1">
    <property type="entry name" value="ALCOHOL O-ACETYLTRANSFERASE 1-RELATED"/>
    <property type="match status" value="1"/>
</dbReference>